<evidence type="ECO:0000313" key="2">
    <source>
        <dbReference type="EMBL" id="KAK4018209.1"/>
    </source>
</evidence>
<accession>A0ABQ9ZZX0</accession>
<comment type="caution">
    <text evidence="2">The sequence shown here is derived from an EMBL/GenBank/DDBJ whole genome shotgun (WGS) entry which is preliminary data.</text>
</comment>
<dbReference type="Proteomes" id="UP001234178">
    <property type="component" value="Unassembled WGS sequence"/>
</dbReference>
<gene>
    <name evidence="2" type="ORF">OUZ56_000277</name>
</gene>
<reference evidence="2 3" key="1">
    <citation type="journal article" date="2023" name="Nucleic Acids Res.">
        <title>The hologenome of Daphnia magna reveals possible DNA methylation and microbiome-mediated evolution of the host genome.</title>
        <authorList>
            <person name="Chaturvedi A."/>
            <person name="Li X."/>
            <person name="Dhandapani V."/>
            <person name="Marshall H."/>
            <person name="Kissane S."/>
            <person name="Cuenca-Cambronero M."/>
            <person name="Asole G."/>
            <person name="Calvet F."/>
            <person name="Ruiz-Romero M."/>
            <person name="Marangio P."/>
            <person name="Guigo R."/>
            <person name="Rago D."/>
            <person name="Mirbahai L."/>
            <person name="Eastwood N."/>
            <person name="Colbourne J.K."/>
            <person name="Zhou J."/>
            <person name="Mallon E."/>
            <person name="Orsini L."/>
        </authorList>
    </citation>
    <scope>NUCLEOTIDE SEQUENCE [LARGE SCALE GENOMIC DNA]</scope>
    <source>
        <strain evidence="2">LRV0_1</strain>
    </source>
</reference>
<keyword evidence="3" id="KW-1185">Reference proteome</keyword>
<dbReference type="EMBL" id="JAOYFB010000036">
    <property type="protein sequence ID" value="KAK4018209.1"/>
    <property type="molecule type" value="Genomic_DNA"/>
</dbReference>
<organism evidence="2 3">
    <name type="scientific">Daphnia magna</name>
    <dbReference type="NCBI Taxonomy" id="35525"/>
    <lineage>
        <taxon>Eukaryota</taxon>
        <taxon>Metazoa</taxon>
        <taxon>Ecdysozoa</taxon>
        <taxon>Arthropoda</taxon>
        <taxon>Crustacea</taxon>
        <taxon>Branchiopoda</taxon>
        <taxon>Diplostraca</taxon>
        <taxon>Cladocera</taxon>
        <taxon>Anomopoda</taxon>
        <taxon>Daphniidae</taxon>
        <taxon>Daphnia</taxon>
    </lineage>
</organism>
<evidence type="ECO:0000313" key="3">
    <source>
        <dbReference type="Proteomes" id="UP001234178"/>
    </source>
</evidence>
<evidence type="ECO:0000256" key="1">
    <source>
        <dbReference type="SAM" id="MobiDB-lite"/>
    </source>
</evidence>
<sequence>MRNSKKKKKKKKKKKSERAKEKNKRIKQAKKSEKIRRAEEERKKENRSNAKTNNKTRGTTWKSTTTSEGGNWTISIYIDPARDASVSHWYSKKGGQACNVMKVDRIELELAVFPYAAVVTLSLKRVYTFMQGVESLTSSNWPVGAIVAPTGGGSLIHRRIRRAERNSCSACARATAVGNSGNTPYTPVQATL</sequence>
<protein>
    <submittedName>
        <fullName evidence="2">Uncharacterized protein</fullName>
    </submittedName>
</protein>
<feature type="compositionally biased region" description="Basic and acidic residues" evidence="1">
    <location>
        <begin position="30"/>
        <end position="48"/>
    </location>
</feature>
<name>A0ABQ9ZZX0_9CRUS</name>
<feature type="compositionally biased region" description="Basic residues" evidence="1">
    <location>
        <begin position="1"/>
        <end position="29"/>
    </location>
</feature>
<proteinExistence type="predicted"/>
<feature type="compositionally biased region" description="Low complexity" evidence="1">
    <location>
        <begin position="49"/>
        <end position="66"/>
    </location>
</feature>
<feature type="region of interest" description="Disordered" evidence="1">
    <location>
        <begin position="1"/>
        <end position="66"/>
    </location>
</feature>